<evidence type="ECO:0000256" key="5">
    <source>
        <dbReference type="ARBA" id="ARBA00022692"/>
    </source>
</evidence>
<keyword evidence="13" id="KW-1185">Reference proteome</keyword>
<comment type="subcellular location">
    <subcellularLocation>
        <location evidence="1">Cell inner membrane</location>
    </subcellularLocation>
</comment>
<dbReference type="GO" id="GO:0015031">
    <property type="term" value="P:protein transport"/>
    <property type="evidence" value="ECO:0007669"/>
    <property type="project" value="UniProtKB-KW"/>
</dbReference>
<accession>A0A127JZ96</accession>
<evidence type="ECO:0000256" key="9">
    <source>
        <dbReference type="SAM" id="MobiDB-lite"/>
    </source>
</evidence>
<evidence type="ECO:0000313" key="12">
    <source>
        <dbReference type="EMBL" id="AMO23442.1"/>
    </source>
</evidence>
<feature type="transmembrane region" description="Helical" evidence="10">
    <location>
        <begin position="9"/>
        <end position="31"/>
    </location>
</feature>
<evidence type="ECO:0000256" key="3">
    <source>
        <dbReference type="ARBA" id="ARBA00022475"/>
    </source>
</evidence>
<evidence type="ECO:0000256" key="6">
    <source>
        <dbReference type="ARBA" id="ARBA00022927"/>
    </source>
</evidence>
<dbReference type="RefSeq" id="WP_061499656.1">
    <property type="nucleotide sequence ID" value="NZ_CP010951.1"/>
</dbReference>
<dbReference type="Pfam" id="PF11356">
    <property type="entry name" value="T2SSC"/>
    <property type="match status" value="1"/>
</dbReference>
<gene>
    <name evidence="12" type="ORF">UC35_11715</name>
</gene>
<keyword evidence="8 10" id="KW-0472">Membrane</keyword>
<dbReference type="PATRIC" id="fig|94132.3.peg.2384"/>
<keyword evidence="5 10" id="KW-0812">Transmembrane</keyword>
<dbReference type="Proteomes" id="UP000070433">
    <property type="component" value="Chromosome"/>
</dbReference>
<dbReference type="GO" id="GO:0005886">
    <property type="term" value="C:plasma membrane"/>
    <property type="evidence" value="ECO:0007669"/>
    <property type="project" value="UniProtKB-SubCell"/>
</dbReference>
<sequence>MVSNWGNRWAVAGGTFMLWGLVAASAVYWAMKLIDGGPVVPPATAARTSAPVDPAAVARLLGSSPEAPAAAAAPSLASRFSLLGVVAGRAQQGTAALIAVDGRPPRPYRVGAQVDEGLVLQSVEPRRVALGATPGGPPALTLELPLRKKD</sequence>
<dbReference type="Gene3D" id="2.30.30.830">
    <property type="match status" value="1"/>
</dbReference>
<name>A0A127JZ96_9BURK</name>
<evidence type="ECO:0000256" key="1">
    <source>
        <dbReference type="ARBA" id="ARBA00004533"/>
    </source>
</evidence>
<organism evidence="12 13">
    <name type="scientific">Ramlibacter tataouinensis</name>
    <dbReference type="NCBI Taxonomy" id="94132"/>
    <lineage>
        <taxon>Bacteria</taxon>
        <taxon>Pseudomonadati</taxon>
        <taxon>Pseudomonadota</taxon>
        <taxon>Betaproteobacteria</taxon>
        <taxon>Burkholderiales</taxon>
        <taxon>Comamonadaceae</taxon>
        <taxon>Ramlibacter</taxon>
    </lineage>
</organism>
<proteinExistence type="predicted"/>
<dbReference type="EMBL" id="CP010951">
    <property type="protein sequence ID" value="AMO23442.1"/>
    <property type="molecule type" value="Genomic_DNA"/>
</dbReference>
<dbReference type="OrthoDB" id="9154044at2"/>
<evidence type="ECO:0000259" key="11">
    <source>
        <dbReference type="Pfam" id="PF11356"/>
    </source>
</evidence>
<feature type="region of interest" description="Disordered" evidence="9">
    <location>
        <begin position="131"/>
        <end position="150"/>
    </location>
</feature>
<keyword evidence="2" id="KW-0813">Transport</keyword>
<keyword evidence="3" id="KW-1003">Cell membrane</keyword>
<protein>
    <recommendedName>
        <fullName evidence="11">Type II secretion system protein GspC N-terminal domain-containing protein</fullName>
    </recommendedName>
</protein>
<feature type="domain" description="Type II secretion system protein GspC N-terminal" evidence="11">
    <location>
        <begin position="65"/>
        <end position="130"/>
    </location>
</feature>
<evidence type="ECO:0000256" key="10">
    <source>
        <dbReference type="SAM" id="Phobius"/>
    </source>
</evidence>
<evidence type="ECO:0000256" key="2">
    <source>
        <dbReference type="ARBA" id="ARBA00022448"/>
    </source>
</evidence>
<evidence type="ECO:0000256" key="8">
    <source>
        <dbReference type="ARBA" id="ARBA00023136"/>
    </source>
</evidence>
<keyword evidence="7 10" id="KW-1133">Transmembrane helix</keyword>
<dbReference type="InterPro" id="IPR024961">
    <property type="entry name" value="T2SS_GspC_N"/>
</dbReference>
<keyword evidence="4" id="KW-0997">Cell inner membrane</keyword>
<evidence type="ECO:0000256" key="7">
    <source>
        <dbReference type="ARBA" id="ARBA00022989"/>
    </source>
</evidence>
<evidence type="ECO:0000256" key="4">
    <source>
        <dbReference type="ARBA" id="ARBA00022519"/>
    </source>
</evidence>
<reference evidence="12 13" key="1">
    <citation type="journal article" date="2014" name="Int. J. Syst. Evol. Microbiol.">
        <title>Ramlibacter solisilvae sp. nov., isolated from forest soil, and emended description of the genus Ramlibacter.</title>
        <authorList>
            <person name="Lee H.J."/>
            <person name="Lee S.H."/>
            <person name="Lee S.S."/>
            <person name="Lee J.S."/>
            <person name="Kim Y."/>
            <person name="Kim S.C."/>
            <person name="Jeon C.O."/>
        </authorList>
    </citation>
    <scope>NUCLEOTIDE SEQUENCE [LARGE SCALE GENOMIC DNA]</scope>
    <source>
        <strain evidence="12 13">5-10</strain>
    </source>
</reference>
<dbReference type="AlphaFoldDB" id="A0A127JZ96"/>
<evidence type="ECO:0000313" key="13">
    <source>
        <dbReference type="Proteomes" id="UP000070433"/>
    </source>
</evidence>
<keyword evidence="6" id="KW-0653">Protein transport</keyword>